<feature type="chain" id="PRO_5022241912" description="Cell wall-binding protein" evidence="4">
    <location>
        <begin position="30"/>
        <end position="294"/>
    </location>
</feature>
<reference evidence="5 6" key="1">
    <citation type="submission" date="2019-07" db="EMBL/GenBank/DDBJ databases">
        <title>Whole genome shotgun sequence of Clostridium butyricum NBRC 3858.</title>
        <authorList>
            <person name="Hosoyama A."/>
            <person name="Uohara A."/>
            <person name="Ohji S."/>
            <person name="Ichikawa N."/>
        </authorList>
    </citation>
    <scope>NUCLEOTIDE SEQUENCE [LARGE SCALE GENOMIC DNA]</scope>
    <source>
        <strain evidence="5 6">NBRC 3858</strain>
    </source>
</reference>
<evidence type="ECO:0000256" key="1">
    <source>
        <dbReference type="ARBA" id="ARBA00022737"/>
    </source>
</evidence>
<evidence type="ECO:0000313" key="6">
    <source>
        <dbReference type="Proteomes" id="UP000321089"/>
    </source>
</evidence>
<dbReference type="EMBL" id="BKBC01000084">
    <property type="protein sequence ID" value="GEQ23185.1"/>
    <property type="molecule type" value="Genomic_DNA"/>
</dbReference>
<dbReference type="PROSITE" id="PS51170">
    <property type="entry name" value="CW"/>
    <property type="match status" value="1"/>
</dbReference>
<dbReference type="Pfam" id="PF20046">
    <property type="entry name" value="DUF6448"/>
    <property type="match status" value="1"/>
</dbReference>
<evidence type="ECO:0000256" key="2">
    <source>
        <dbReference type="PROSITE-ProRule" id="PRU00591"/>
    </source>
</evidence>
<dbReference type="AlphaFoldDB" id="A0A512TSH4"/>
<evidence type="ECO:0000256" key="3">
    <source>
        <dbReference type="SAM" id="MobiDB-lite"/>
    </source>
</evidence>
<keyword evidence="1" id="KW-0677">Repeat</keyword>
<comment type="caution">
    <text evidence="5">The sequence shown here is derived from an EMBL/GenBank/DDBJ whole genome shotgun (WGS) entry which is preliminary data.</text>
</comment>
<dbReference type="RefSeq" id="WP_241393609.1">
    <property type="nucleotide sequence ID" value="NZ_BKBC01000084.1"/>
</dbReference>
<sequence>MIKFKKSKTMASLLMGLAIVAAIPTMASAHCDTMVGPTVADGYKAIENNNINYVLKWVQPEYEKEITDKFNLAMKVKDLSPEAKEISEQYFFSELIRVHRAGENAPFSGLKPAGTPVDEKVLAADNSIAVGNLSPIEKLVEGGIIEADRLPGLTERFEKAMALKDFEVNDLEAGREYIEAYVSFFKFAEGEEEGHDADGAVEANHGAKISDDAKANHGVEVSHDAKASATNATGTSSSWKQNSTGWWYAEGNSWATGWKVIDGNWYYFYSDGYMAHDTTIDGYKLASTGAWTQN</sequence>
<proteinExistence type="predicted"/>
<evidence type="ECO:0000313" key="5">
    <source>
        <dbReference type="EMBL" id="GEQ23185.1"/>
    </source>
</evidence>
<organism evidence="5 6">
    <name type="scientific">Clostridium butyricum</name>
    <dbReference type="NCBI Taxonomy" id="1492"/>
    <lineage>
        <taxon>Bacteria</taxon>
        <taxon>Bacillati</taxon>
        <taxon>Bacillota</taxon>
        <taxon>Clostridia</taxon>
        <taxon>Eubacteriales</taxon>
        <taxon>Clostridiaceae</taxon>
        <taxon>Clostridium</taxon>
    </lineage>
</organism>
<dbReference type="InterPro" id="IPR045613">
    <property type="entry name" value="DUF6448"/>
</dbReference>
<name>A0A512TSH4_CLOBU</name>
<keyword evidence="4" id="KW-0732">Signal</keyword>
<gene>
    <name evidence="5" type="ORF">CBU02nite_36910</name>
</gene>
<evidence type="ECO:0000256" key="4">
    <source>
        <dbReference type="SAM" id="SignalP"/>
    </source>
</evidence>
<feature type="signal peptide" evidence="4">
    <location>
        <begin position="1"/>
        <end position="29"/>
    </location>
</feature>
<feature type="region of interest" description="Disordered" evidence="3">
    <location>
        <begin position="220"/>
        <end position="241"/>
    </location>
</feature>
<dbReference type="Proteomes" id="UP000321089">
    <property type="component" value="Unassembled WGS sequence"/>
</dbReference>
<protein>
    <recommendedName>
        <fullName evidence="7">Cell wall-binding protein</fullName>
    </recommendedName>
</protein>
<evidence type="ECO:0008006" key="7">
    <source>
        <dbReference type="Google" id="ProtNLM"/>
    </source>
</evidence>
<dbReference type="Gene3D" id="2.10.270.10">
    <property type="entry name" value="Cholin Binding"/>
    <property type="match status" value="1"/>
</dbReference>
<feature type="repeat" description="Cell wall-binding" evidence="2">
    <location>
        <begin position="255"/>
        <end position="274"/>
    </location>
</feature>
<dbReference type="SUPFAM" id="SSF69360">
    <property type="entry name" value="Cell wall binding repeat"/>
    <property type="match status" value="1"/>
</dbReference>
<accession>A0A512TSH4</accession>
<dbReference type="InterPro" id="IPR018337">
    <property type="entry name" value="Cell_wall/Cho-bd_repeat"/>
</dbReference>
<feature type="compositionally biased region" description="Low complexity" evidence="3">
    <location>
        <begin position="227"/>
        <end position="238"/>
    </location>
</feature>
<dbReference type="Pfam" id="PF19127">
    <property type="entry name" value="Choline_bind_3"/>
    <property type="match status" value="1"/>
</dbReference>